<dbReference type="InterPro" id="IPR001810">
    <property type="entry name" value="F-box_dom"/>
</dbReference>
<dbReference type="SUPFAM" id="SSF81383">
    <property type="entry name" value="F-box domain"/>
    <property type="match status" value="1"/>
</dbReference>
<organism evidence="2 3">
    <name type="scientific">Strongyloides papillosus</name>
    <name type="common">Intestinal threadworm</name>
    <dbReference type="NCBI Taxonomy" id="174720"/>
    <lineage>
        <taxon>Eukaryota</taxon>
        <taxon>Metazoa</taxon>
        <taxon>Ecdysozoa</taxon>
        <taxon>Nematoda</taxon>
        <taxon>Chromadorea</taxon>
        <taxon>Rhabditida</taxon>
        <taxon>Tylenchina</taxon>
        <taxon>Panagrolaimomorpha</taxon>
        <taxon>Strongyloidoidea</taxon>
        <taxon>Strongyloididae</taxon>
        <taxon>Strongyloides</taxon>
    </lineage>
</organism>
<keyword evidence="2" id="KW-1185">Reference proteome</keyword>
<proteinExistence type="predicted"/>
<dbReference type="PROSITE" id="PS50181">
    <property type="entry name" value="FBOX"/>
    <property type="match status" value="1"/>
</dbReference>
<reference evidence="3" key="1">
    <citation type="submission" date="2017-02" db="UniProtKB">
        <authorList>
            <consortium name="WormBaseParasite"/>
        </authorList>
    </citation>
    <scope>IDENTIFICATION</scope>
</reference>
<dbReference type="InterPro" id="IPR036047">
    <property type="entry name" value="F-box-like_dom_sf"/>
</dbReference>
<evidence type="ECO:0000259" key="1">
    <source>
        <dbReference type="PROSITE" id="PS50181"/>
    </source>
</evidence>
<dbReference type="WBParaSite" id="SPAL_0000261400.1">
    <property type="protein sequence ID" value="SPAL_0000261400.1"/>
    <property type="gene ID" value="SPAL_0000261400"/>
</dbReference>
<dbReference type="AlphaFoldDB" id="A0A0N5B998"/>
<accession>A0A0N5B998</accession>
<dbReference type="Proteomes" id="UP000046392">
    <property type="component" value="Unplaced"/>
</dbReference>
<name>A0A0N5B998_STREA</name>
<evidence type="ECO:0000313" key="2">
    <source>
        <dbReference type="Proteomes" id="UP000046392"/>
    </source>
</evidence>
<protein>
    <submittedName>
        <fullName evidence="3">F-box domain-containing protein</fullName>
    </submittedName>
</protein>
<feature type="domain" description="F-box" evidence="1">
    <location>
        <begin position="8"/>
        <end position="52"/>
    </location>
</feature>
<sequence length="335" mass="38754">MPSTKNSTFPIDSLPGDVLLVILRKLEWGDIYNIRLTTKYLNFFVVENYERLPKSEAIEIKISSCYRENEPFKRVEFSCICADKSIEILEDVVIGGNNEIIFPKIKRYLREVDLTNVESVEISTVGDSIVFDILSPYIENGGTIKSLTITANKCPSFSSFSNFIQKIRYVEVLIFSKLCFPNQEIPSDYVLPMIDKMTNLHITECSCTHFVNKKMILDIFDNNEDLTDLTILSKCTDFKGELIEKIKEREIMCYDDETNHDKYVLCLPETCRIDPQREYVKYFSENFTEMRSRIGAFNDIICVSRYCSPCKKHSTITLSYMKSSVFYDPSCDSLI</sequence>
<evidence type="ECO:0000313" key="3">
    <source>
        <dbReference type="WBParaSite" id="SPAL_0000261400.1"/>
    </source>
</evidence>